<dbReference type="SMART" id="SM00723">
    <property type="entry name" value="AMOP"/>
    <property type="match status" value="1"/>
</dbReference>
<feature type="domain" description="EGF-like" evidence="15">
    <location>
        <begin position="23"/>
        <end position="63"/>
    </location>
</feature>
<evidence type="ECO:0000256" key="1">
    <source>
        <dbReference type="ARBA" id="ARBA00004370"/>
    </source>
</evidence>
<feature type="disulfide bond" evidence="12">
    <location>
        <begin position="640"/>
        <end position="650"/>
    </location>
</feature>
<feature type="disulfide bond" evidence="12">
    <location>
        <begin position="1556"/>
        <end position="1565"/>
    </location>
</feature>
<dbReference type="GO" id="GO:0005509">
    <property type="term" value="F:calcium ion binding"/>
    <property type="evidence" value="ECO:0007669"/>
    <property type="project" value="InterPro"/>
</dbReference>
<dbReference type="InterPro" id="IPR001846">
    <property type="entry name" value="VWF_type-D"/>
</dbReference>
<dbReference type="GO" id="GO:0030855">
    <property type="term" value="P:epithelial cell differentiation"/>
    <property type="evidence" value="ECO:0007669"/>
    <property type="project" value="UniProtKB-ARBA"/>
</dbReference>
<dbReference type="FunFam" id="2.10.25.10:FF:000038">
    <property type="entry name" value="Fibrillin 2"/>
    <property type="match status" value="9"/>
</dbReference>
<evidence type="ECO:0000259" key="18">
    <source>
        <dbReference type="PROSITE" id="PS51233"/>
    </source>
</evidence>
<feature type="domain" description="EGF-like" evidence="15">
    <location>
        <begin position="310"/>
        <end position="349"/>
    </location>
</feature>
<dbReference type="GO" id="GO:0071944">
    <property type="term" value="C:cell periphery"/>
    <property type="evidence" value="ECO:0007669"/>
    <property type="project" value="UniProtKB-ARBA"/>
</dbReference>
<dbReference type="GO" id="GO:0016020">
    <property type="term" value="C:membrane"/>
    <property type="evidence" value="ECO:0007669"/>
    <property type="project" value="UniProtKB-SubCell"/>
</dbReference>
<dbReference type="InterPro" id="IPR026823">
    <property type="entry name" value="cEGF"/>
</dbReference>
<keyword evidence="8 13" id="KW-1133">Transmembrane helix</keyword>
<feature type="domain" description="EGF-like" evidence="15">
    <location>
        <begin position="350"/>
        <end position="388"/>
    </location>
</feature>
<feature type="domain" description="EGF-like" evidence="15">
    <location>
        <begin position="554"/>
        <end position="593"/>
    </location>
</feature>
<name>A0AAV6S6V7_SOLSE</name>
<gene>
    <name evidence="19" type="ORF">JOB18_044811</name>
</gene>
<evidence type="ECO:0000256" key="11">
    <source>
        <dbReference type="ARBA" id="ARBA00023180"/>
    </source>
</evidence>
<organism evidence="19 20">
    <name type="scientific">Solea senegalensis</name>
    <name type="common">Senegalese sole</name>
    <dbReference type="NCBI Taxonomy" id="28829"/>
    <lineage>
        <taxon>Eukaryota</taxon>
        <taxon>Metazoa</taxon>
        <taxon>Chordata</taxon>
        <taxon>Craniata</taxon>
        <taxon>Vertebrata</taxon>
        <taxon>Euteleostomi</taxon>
        <taxon>Actinopterygii</taxon>
        <taxon>Neopterygii</taxon>
        <taxon>Teleostei</taxon>
        <taxon>Neoteleostei</taxon>
        <taxon>Acanthomorphata</taxon>
        <taxon>Carangaria</taxon>
        <taxon>Pleuronectiformes</taxon>
        <taxon>Pleuronectoidei</taxon>
        <taxon>Soleidae</taxon>
        <taxon>Solea</taxon>
    </lineage>
</organism>
<comment type="subcellular location">
    <subcellularLocation>
        <location evidence="1">Membrane</location>
    </subcellularLocation>
    <subcellularLocation>
        <location evidence="2">Secreted</location>
    </subcellularLocation>
</comment>
<dbReference type="Pfam" id="PF06119">
    <property type="entry name" value="NIDO"/>
    <property type="match status" value="1"/>
</dbReference>
<dbReference type="CDD" id="cd00054">
    <property type="entry name" value="EGF_CA"/>
    <property type="match status" value="14"/>
</dbReference>
<keyword evidence="7" id="KW-0677">Repeat</keyword>
<comment type="caution">
    <text evidence="12">Lacks conserved residue(s) required for the propagation of feature annotation.</text>
</comment>
<dbReference type="PROSITE" id="PS01186">
    <property type="entry name" value="EGF_2"/>
    <property type="match status" value="18"/>
</dbReference>
<feature type="domain" description="EGF-like" evidence="15">
    <location>
        <begin position="105"/>
        <end position="145"/>
    </location>
</feature>
<dbReference type="PROSITE" id="PS00010">
    <property type="entry name" value="ASX_HYDROXYL"/>
    <property type="match status" value="12"/>
</dbReference>
<protein>
    <submittedName>
        <fullName evidence="19">Mucin isoform X2</fullName>
    </submittedName>
</protein>
<dbReference type="Pfam" id="PF23263">
    <property type="entry name" value="C8-3_MUC4"/>
    <property type="match status" value="1"/>
</dbReference>
<feature type="chain" id="PRO_5043619302" evidence="14">
    <location>
        <begin position="21"/>
        <end position="1911"/>
    </location>
</feature>
<keyword evidence="11" id="KW-0325">Glycoprotein</keyword>
<dbReference type="PROSITE" id="PS51233">
    <property type="entry name" value="VWFD"/>
    <property type="match status" value="1"/>
</dbReference>
<dbReference type="FunFam" id="2.10.25.10:FF:000014">
    <property type="entry name" value="Latent-transforming growth factor beta-binding protein 3"/>
    <property type="match status" value="2"/>
</dbReference>
<dbReference type="Pfam" id="PF12947">
    <property type="entry name" value="EGF_3"/>
    <property type="match status" value="10"/>
</dbReference>
<evidence type="ECO:0000256" key="9">
    <source>
        <dbReference type="ARBA" id="ARBA00023136"/>
    </source>
</evidence>
<proteinExistence type="predicted"/>
<comment type="caution">
    <text evidence="19">The sequence shown here is derived from an EMBL/GenBank/DDBJ whole genome shotgun (WGS) entry which is preliminary data.</text>
</comment>
<dbReference type="InterPro" id="IPR056619">
    <property type="entry name" value="C8-3_MUC4"/>
</dbReference>
<dbReference type="SMART" id="SM00181">
    <property type="entry name" value="EGF"/>
    <property type="match status" value="23"/>
</dbReference>
<keyword evidence="5 13" id="KW-0812">Transmembrane</keyword>
<feature type="domain" description="EGF-like" evidence="15">
    <location>
        <begin position="594"/>
        <end position="634"/>
    </location>
</feature>
<accession>A0AAV6S6V7</accession>
<dbReference type="SMART" id="SM00539">
    <property type="entry name" value="NIDO"/>
    <property type="match status" value="1"/>
</dbReference>
<dbReference type="InterPro" id="IPR003886">
    <property type="entry name" value="NIDO_dom"/>
</dbReference>
<dbReference type="Pfam" id="PF12662">
    <property type="entry name" value="cEGF"/>
    <property type="match status" value="1"/>
</dbReference>
<feature type="domain" description="NIDO" evidence="17">
    <location>
        <begin position="840"/>
        <end position="996"/>
    </location>
</feature>
<feature type="domain" description="EGF-like" evidence="15">
    <location>
        <begin position="146"/>
        <end position="186"/>
    </location>
</feature>
<evidence type="ECO:0000256" key="6">
    <source>
        <dbReference type="ARBA" id="ARBA00022729"/>
    </source>
</evidence>
<feature type="domain" description="EGF-like" evidence="15">
    <location>
        <begin position="1523"/>
        <end position="1566"/>
    </location>
</feature>
<feature type="domain" description="EGF-like" evidence="15">
    <location>
        <begin position="636"/>
        <end position="674"/>
    </location>
</feature>
<keyword evidence="9 13" id="KW-0472">Membrane</keyword>
<dbReference type="PANTHER" id="PTHR24039:SF58">
    <property type="entry name" value="EGF-LIKE DOMAIN-CONTAINING PROTEIN"/>
    <property type="match status" value="1"/>
</dbReference>
<feature type="domain" description="EGF-like" evidence="15">
    <location>
        <begin position="231"/>
        <end position="269"/>
    </location>
</feature>
<dbReference type="EMBL" id="JAGKHQ010000007">
    <property type="protein sequence ID" value="KAG7512991.1"/>
    <property type="molecule type" value="Genomic_DNA"/>
</dbReference>
<feature type="domain" description="VWFD" evidence="18">
    <location>
        <begin position="1164"/>
        <end position="1373"/>
    </location>
</feature>
<dbReference type="InterPro" id="IPR049883">
    <property type="entry name" value="NOTCH1_EGF-like"/>
</dbReference>
<keyword evidence="3" id="KW-0964">Secreted</keyword>
<dbReference type="Proteomes" id="UP000693946">
    <property type="component" value="Linkage Group LG15"/>
</dbReference>
<evidence type="ECO:0000256" key="7">
    <source>
        <dbReference type="ARBA" id="ARBA00022737"/>
    </source>
</evidence>
<feature type="domain" description="EGF-like" evidence="15">
    <location>
        <begin position="515"/>
        <end position="553"/>
    </location>
</feature>
<keyword evidence="20" id="KW-1185">Reference proteome</keyword>
<feature type="domain" description="EGF-like" evidence="15">
    <location>
        <begin position="270"/>
        <end position="309"/>
    </location>
</feature>
<dbReference type="GO" id="GO:0005576">
    <property type="term" value="C:extracellular region"/>
    <property type="evidence" value="ECO:0007669"/>
    <property type="project" value="UniProtKB-SubCell"/>
</dbReference>
<evidence type="ECO:0000313" key="20">
    <source>
        <dbReference type="Proteomes" id="UP000693946"/>
    </source>
</evidence>
<evidence type="ECO:0000256" key="10">
    <source>
        <dbReference type="ARBA" id="ARBA00023157"/>
    </source>
</evidence>
<evidence type="ECO:0000256" key="8">
    <source>
        <dbReference type="ARBA" id="ARBA00022989"/>
    </source>
</evidence>
<dbReference type="InterPro" id="IPR018097">
    <property type="entry name" value="EGF_Ca-bd_CS"/>
</dbReference>
<sequence>MQFLLLWLTNLIVVLEYCSAVATLGDCEAAGIKCHAQAECLKSRENFTCECRMGYQGDGLLCSDIDECLSGLHSCHSKATCNNTLGSYSCFCTSGYVGNGNDCQDIDECQKDNGGCHVNALCTNIEGGRRCQCKDGFTGNGFGCTDIDECKDAGTCHWHATCANKPGFYICTCNAGYKGNGNYLCLDVDECSETPYVCSSSLGYKGCKNLPGTYQCTCSSGFESNGKSCVDIDECLVNTCSLYAQCVNTKGSYNCICNRGFVGNGMTCVDINECSGENMCDAKATCINRLGTHECSCPIGFLGDGYKCEDIDECANPSLCPSTTTCVNTDGSYYCDCGLGFIFNESNCHDVDECAIGRCSPHATCVNSEGSFNCTCKEGFEGDGLTCEDEDECSFPGQCHVNALCFNLPGSFNCTCREGFSGDGAVQCNDVNECQVNNGGCRNNAACVNSLGSFSCTCPKAFILINQTTCQDINECEEQSNLCNKNEVCKNIDGAYECPCQVGYYRLPTSLDCVDRDECRDNPCHANATCLNTAGSYICSCKRGFEGNGIECKDINECSLEGTCHPRALCTNLIGDFLCSCEQGFIGDGFSCEDVDECALSDSTCPAFSVCINSPGAHVCSCLNGTVAFNDTCVPPTTLCDPACDQHGLCHRSPARYQCVCDLGYMGEDGVACSDIDECQKENICPENETECVNNPGSFSCVCRKGYTLRGSKCVDVDECETGQQECSEFAQCNNTIGSHSCFCLSGFTGDGKNCSESNLYPFGEEVGDKGVKINIEDGNSPYIIPPVGFPFMGKLYDKVYFSDNGLVHLQSPTESQQYLLPAPSASGFPDNINGALLAVFWDDCDLTIGEGQLFYQEYQKPDVSDVYSQLVFNRTAEEVTEFQKKRGKPAFIPAWILKITWEQVMPVSFQEIDLSETNSFQVILTTDGERSFAILQYGDMLWGPGQRKYHDAIIGYTNGKSSFKETPVPADNNFGPRGRYRPNQVKGPLGKLGQLVYDFSETAGSDTDPQIRCQAWAVKEPDPAEWTEELYSCPCNSTQAQEDLSFLQDTTDLSLRVTKLRNQRWGGAAGHTFHSVLSNRYGSGKRCVYEPEGPLLAGYNERYFFGHSEQKYIDEDLLPFQWCCMESTLCHLYLTKRPQDRCQGYSWSSPDSSTSGGTKAAQGVAMVYGSLHFLTFDGTEYSFRALGDFVIVRLSSTTGSNIFTLQGQTDRLHTSTGEIIDAPVMVRMAAFHQGIGKIEWRCAEEGEGLQVFVDNVKVPVRIGVSHQGKKDFALRCLSAYRCVALYGGGLHVVVWRVERHNHLAAMVGVPQTFYNRTVGLMGLWSSNRSDDFLMSDGRLLPSADRNLPSEESLHTFGLSWTVPGPENMLFSPPPLVPLKHVSSEDLLESVSPAQVERLRRTCKGNMFCVYDIIASDSSEMGLQTLDAKKQYLNLAQIYGNMPPIVTEPMVIHAKVNVTVNIKMIAQDPNGDSFTYSIVYPRPPGSSIGIVDGFLKWTPTSTLPVDLTIKVSDGWSSSLFTPTLHICSCLNRGTCQYNSVIESHKKGKFQVVGCLCPKGFSGKFCENTANICQGQPCFRGVKCHLTKPDQFTCGECPENTVSIGKQGYKCFEHDMCSPPYPFPCHKDASCYSTKQNYTCTCKHGFTGNGFNCTDIDECAEVSTCPNAKFECRNKPGSVDCFCRYKDTTDTDGCGDSANPPGSNLFNVSVRWKDTRSDGLKQMEKILSQGFENKYYNVRKKNQEYRVNVSSDTPHWFLEDFMRRVSKEYGISDIKVDDVDECKSKEAACIHPALCVNTYGGYRCVCNGTDVDESQPCVLERSKQNDVKLDLILGLVLGLGIPLLLLLLLAILACFCCCKKKTATGDLPHLLPNHIQQQYNPPPFNYADPALQYMTHCSPRIIDNIPPRQRLR</sequence>
<dbReference type="InterPro" id="IPR024731">
    <property type="entry name" value="NELL2-like_EGF"/>
</dbReference>
<feature type="signal peptide" evidence="14">
    <location>
        <begin position="1"/>
        <end position="20"/>
    </location>
</feature>
<dbReference type="PANTHER" id="PTHR24039">
    <property type="entry name" value="FIBRILLIN-RELATED"/>
    <property type="match status" value="1"/>
</dbReference>
<dbReference type="Pfam" id="PF07645">
    <property type="entry name" value="EGF_CA"/>
    <property type="match status" value="8"/>
</dbReference>
<feature type="domain" description="EGF-like" evidence="15">
    <location>
        <begin position="472"/>
        <end position="514"/>
    </location>
</feature>
<dbReference type="PROSITE" id="PS50856">
    <property type="entry name" value="AMOP"/>
    <property type="match status" value="1"/>
</dbReference>
<reference evidence="19 20" key="1">
    <citation type="journal article" date="2021" name="Sci. Rep.">
        <title>Chromosome anchoring in Senegalese sole (Solea senegalensis) reveals sex-associated markers and genome rearrangements in flatfish.</title>
        <authorList>
            <person name="Guerrero-Cozar I."/>
            <person name="Gomez-Garrido J."/>
            <person name="Berbel C."/>
            <person name="Martinez-Blanch J.F."/>
            <person name="Alioto T."/>
            <person name="Claros M.G."/>
            <person name="Gagnaire P.A."/>
            <person name="Manchado M."/>
        </authorList>
    </citation>
    <scope>NUCLEOTIDE SEQUENCE [LARGE SCALE GENOMIC DNA]</scope>
    <source>
        <strain evidence="19">Sse05_10M</strain>
    </source>
</reference>
<feature type="domain" description="EGF-like" evidence="15">
    <location>
        <begin position="675"/>
        <end position="715"/>
    </location>
</feature>
<dbReference type="InterPro" id="IPR005533">
    <property type="entry name" value="AMOP_dom"/>
</dbReference>
<dbReference type="SMART" id="SM00216">
    <property type="entry name" value="VWD"/>
    <property type="match status" value="1"/>
</dbReference>
<evidence type="ECO:0000256" key="5">
    <source>
        <dbReference type="ARBA" id="ARBA00022692"/>
    </source>
</evidence>
<feature type="transmembrane region" description="Helical" evidence="13">
    <location>
        <begin position="1830"/>
        <end position="1857"/>
    </location>
</feature>
<dbReference type="InterPro" id="IPR001881">
    <property type="entry name" value="EGF-like_Ca-bd_dom"/>
</dbReference>
<dbReference type="SMART" id="SM00179">
    <property type="entry name" value="EGF_CA"/>
    <property type="match status" value="20"/>
</dbReference>
<feature type="domain" description="EGF-like" evidence="15">
    <location>
        <begin position="389"/>
        <end position="429"/>
    </location>
</feature>
<dbReference type="InterPro" id="IPR013032">
    <property type="entry name" value="EGF-like_CS"/>
</dbReference>
<dbReference type="PROSITE" id="PS50026">
    <property type="entry name" value="EGF_3"/>
    <property type="match status" value="19"/>
</dbReference>
<evidence type="ECO:0000256" key="13">
    <source>
        <dbReference type="SAM" id="Phobius"/>
    </source>
</evidence>
<evidence type="ECO:0000259" key="15">
    <source>
        <dbReference type="PROSITE" id="PS50026"/>
    </source>
</evidence>
<evidence type="ECO:0000256" key="12">
    <source>
        <dbReference type="PROSITE-ProRule" id="PRU00076"/>
    </source>
</evidence>
<dbReference type="InterPro" id="IPR000742">
    <property type="entry name" value="EGF"/>
</dbReference>
<dbReference type="InterPro" id="IPR000152">
    <property type="entry name" value="EGF-type_Asp/Asn_hydroxyl_site"/>
</dbReference>
<dbReference type="FunFam" id="2.10.25.10:FF:000005">
    <property type="entry name" value="Fibrillin 2"/>
    <property type="match status" value="1"/>
</dbReference>
<evidence type="ECO:0000259" key="16">
    <source>
        <dbReference type="PROSITE" id="PS50856"/>
    </source>
</evidence>
<dbReference type="PROSITE" id="PS01187">
    <property type="entry name" value="EGF_CA"/>
    <property type="match status" value="4"/>
</dbReference>
<keyword evidence="10 12" id="KW-1015">Disulfide bond</keyword>
<keyword evidence="6 14" id="KW-0732">Signal</keyword>
<evidence type="ECO:0000313" key="19">
    <source>
        <dbReference type="EMBL" id="KAG7512991.1"/>
    </source>
</evidence>
<feature type="domain" description="EGF-like" evidence="15">
    <location>
        <begin position="716"/>
        <end position="756"/>
    </location>
</feature>
<feature type="domain" description="EGF-like" evidence="15">
    <location>
        <begin position="430"/>
        <end position="471"/>
    </location>
</feature>
<evidence type="ECO:0000256" key="4">
    <source>
        <dbReference type="ARBA" id="ARBA00022536"/>
    </source>
</evidence>
<keyword evidence="4 12" id="KW-0245">EGF-like domain</keyword>
<dbReference type="PROSITE" id="PS00022">
    <property type="entry name" value="EGF_1"/>
    <property type="match status" value="1"/>
</dbReference>
<evidence type="ECO:0000256" key="3">
    <source>
        <dbReference type="ARBA" id="ARBA00022525"/>
    </source>
</evidence>
<dbReference type="PROSITE" id="PS51220">
    <property type="entry name" value="NIDO"/>
    <property type="match status" value="1"/>
</dbReference>
<evidence type="ECO:0000256" key="2">
    <source>
        <dbReference type="ARBA" id="ARBA00004613"/>
    </source>
</evidence>
<evidence type="ECO:0000256" key="14">
    <source>
        <dbReference type="SAM" id="SignalP"/>
    </source>
</evidence>
<feature type="domain" description="EGF-like" evidence="15">
    <location>
        <begin position="64"/>
        <end position="104"/>
    </location>
</feature>
<dbReference type="GO" id="GO:0007160">
    <property type="term" value="P:cell-matrix adhesion"/>
    <property type="evidence" value="ECO:0007669"/>
    <property type="project" value="InterPro"/>
</dbReference>
<feature type="domain" description="EGF-like" evidence="15">
    <location>
        <begin position="1612"/>
        <end position="1653"/>
    </location>
</feature>
<evidence type="ECO:0000259" key="17">
    <source>
        <dbReference type="PROSITE" id="PS51220"/>
    </source>
</evidence>
<dbReference type="Pfam" id="PF12661">
    <property type="entry name" value="hEGF"/>
    <property type="match status" value="1"/>
</dbReference>
<feature type="domain" description="AMOP" evidence="16">
    <location>
        <begin position="1006"/>
        <end position="1138"/>
    </location>
</feature>